<dbReference type="InterPro" id="IPR003362">
    <property type="entry name" value="Bact_transf"/>
</dbReference>
<organism evidence="3 4">
    <name type="scientific">Lactiplantibacillus plantarum subsp. plantarum</name>
    <dbReference type="NCBI Taxonomy" id="337330"/>
    <lineage>
        <taxon>Bacteria</taxon>
        <taxon>Bacillati</taxon>
        <taxon>Bacillota</taxon>
        <taxon>Bacilli</taxon>
        <taxon>Lactobacillales</taxon>
        <taxon>Lactobacillaceae</taxon>
        <taxon>Lactiplantibacillus</taxon>
    </lineage>
</organism>
<accession>A0A2S3U326</accession>
<dbReference type="PANTHER" id="PTHR30576:SF0">
    <property type="entry name" value="UNDECAPRENYL-PHOSPHATE N-ACETYLGALACTOSAMINYL 1-PHOSPHATE TRANSFERASE-RELATED"/>
    <property type="match status" value="1"/>
</dbReference>
<dbReference type="Proteomes" id="UP000236990">
    <property type="component" value="Unassembled WGS sequence"/>
</dbReference>
<dbReference type="GO" id="GO:0016780">
    <property type="term" value="F:phosphotransferase activity, for other substituted phosphate groups"/>
    <property type="evidence" value="ECO:0007669"/>
    <property type="project" value="TreeGrafter"/>
</dbReference>
<evidence type="ECO:0000313" key="4">
    <source>
        <dbReference type="Proteomes" id="UP000236990"/>
    </source>
</evidence>
<reference evidence="3 4" key="1">
    <citation type="submission" date="2017-06" db="EMBL/GenBank/DDBJ databases">
        <title>Genome sequence of Lactobacillus plantarum subsp. plantarum strain SRCM101258.</title>
        <authorList>
            <person name="Cho S.H."/>
        </authorList>
    </citation>
    <scope>NUCLEOTIDE SEQUENCE [LARGE SCALE GENOMIC DNA]</scope>
    <source>
        <strain evidence="3 4">SRCM101258</strain>
    </source>
</reference>
<sequence>MSLVGPRPERPELTEQFSERYPDFPKRLRIIPGITGYAQINGGYDITPGAKCQYDNYYIEHFSIWFDIKMLMGTVRVIISGDGAR</sequence>
<keyword evidence="3" id="KW-0808">Transferase</keyword>
<name>A0A2S3U326_LACPN</name>
<gene>
    <name evidence="3" type="ORF">S101258_02539</name>
</gene>
<evidence type="ECO:0000259" key="2">
    <source>
        <dbReference type="Pfam" id="PF02397"/>
    </source>
</evidence>
<dbReference type="Pfam" id="PF02397">
    <property type="entry name" value="Bac_transf"/>
    <property type="match status" value="1"/>
</dbReference>
<feature type="domain" description="Bacterial sugar transferase" evidence="2">
    <location>
        <begin position="1"/>
        <end position="79"/>
    </location>
</feature>
<comment type="similarity">
    <text evidence="1">Belongs to the bacterial sugar transferase family.</text>
</comment>
<proteinExistence type="inferred from homology"/>
<dbReference type="EMBL" id="NKCZ01000119">
    <property type="protein sequence ID" value="POD82462.1"/>
    <property type="molecule type" value="Genomic_DNA"/>
</dbReference>
<evidence type="ECO:0000313" key="3">
    <source>
        <dbReference type="EMBL" id="POD82462.1"/>
    </source>
</evidence>
<dbReference type="PANTHER" id="PTHR30576">
    <property type="entry name" value="COLANIC BIOSYNTHESIS UDP-GLUCOSE LIPID CARRIER TRANSFERASE"/>
    <property type="match status" value="1"/>
</dbReference>
<comment type="caution">
    <text evidence="3">The sequence shown here is derived from an EMBL/GenBank/DDBJ whole genome shotgun (WGS) entry which is preliminary data.</text>
</comment>
<protein>
    <submittedName>
        <fullName evidence="3">Putative sugar transferase EpsL</fullName>
    </submittedName>
</protein>
<dbReference type="AlphaFoldDB" id="A0A2S3U326"/>
<evidence type="ECO:0000256" key="1">
    <source>
        <dbReference type="ARBA" id="ARBA00006464"/>
    </source>
</evidence>